<protein>
    <recommendedName>
        <fullName evidence="8">DDE Tnp4 domain-containing protein</fullName>
    </recommendedName>
</protein>
<keyword evidence="5" id="KW-0479">Metal-binding</keyword>
<evidence type="ECO:0000256" key="5">
    <source>
        <dbReference type="ARBA" id="ARBA00022723"/>
    </source>
</evidence>
<name>A0A0L6VRH2_9BASI</name>
<evidence type="ECO:0000256" key="2">
    <source>
        <dbReference type="ARBA" id="ARBA00004123"/>
    </source>
</evidence>
<keyword evidence="10" id="KW-1185">Reference proteome</keyword>
<dbReference type="Pfam" id="PF13359">
    <property type="entry name" value="DDE_Tnp_4"/>
    <property type="match status" value="1"/>
</dbReference>
<keyword evidence="4" id="KW-0540">Nuclease</keyword>
<keyword evidence="6" id="KW-0378">Hydrolase</keyword>
<evidence type="ECO:0000256" key="7">
    <source>
        <dbReference type="ARBA" id="ARBA00023242"/>
    </source>
</evidence>
<feature type="domain" description="DDE Tnp4" evidence="8">
    <location>
        <begin position="87"/>
        <end position="244"/>
    </location>
</feature>
<dbReference type="GO" id="GO:0046872">
    <property type="term" value="F:metal ion binding"/>
    <property type="evidence" value="ECO:0007669"/>
    <property type="project" value="UniProtKB-KW"/>
</dbReference>
<comment type="cofactor">
    <cofactor evidence="1">
        <name>a divalent metal cation</name>
        <dbReference type="ChEBI" id="CHEBI:60240"/>
    </cofactor>
</comment>
<sequence>MWLSGKLRDELAQDPLGHGSTYVTIGHVFNIGKETADKASGRFVKSVLKVFRVHAINFPPLDRLDQWAEIKQSFEARHGIPQIVGAIDGTHVLVSIPAHDNWNGYINRKSWASIVFQCVVDGEGNFCNVCGGGPGLMHDARVFRRSKLGPSLRAKYSTTPPMIPHGTFLVGDAGYPTKANILLPYPSVVSPSNQWFSFIQSSTRIVVERAFGRLKNRFRVLLNAQIATPVQARNTSFACMILHNILNRRGTLYLHDWDTRSDKEVIFAELPLPEPDALPRNLPVDGGHKVSMMTKRDIIRDMLYVPPQGTIS</sequence>
<gene>
    <name evidence="9" type="ORF">VP01_1162g10</name>
</gene>
<proteinExistence type="inferred from homology"/>
<dbReference type="InterPro" id="IPR045249">
    <property type="entry name" value="HARBI1-like"/>
</dbReference>
<dbReference type="PANTHER" id="PTHR22930:SF85">
    <property type="entry name" value="GH03217P-RELATED"/>
    <property type="match status" value="1"/>
</dbReference>
<evidence type="ECO:0000256" key="4">
    <source>
        <dbReference type="ARBA" id="ARBA00022722"/>
    </source>
</evidence>
<dbReference type="GO" id="GO:0005634">
    <property type="term" value="C:nucleus"/>
    <property type="evidence" value="ECO:0007669"/>
    <property type="project" value="UniProtKB-SubCell"/>
</dbReference>
<dbReference type="VEuPathDB" id="FungiDB:VP01_1162g10"/>
<comment type="subcellular location">
    <subcellularLocation>
        <location evidence="2">Nucleus</location>
    </subcellularLocation>
</comment>
<evidence type="ECO:0000256" key="3">
    <source>
        <dbReference type="ARBA" id="ARBA00006958"/>
    </source>
</evidence>
<accession>A0A0L6VRH2</accession>
<evidence type="ECO:0000313" key="9">
    <source>
        <dbReference type="EMBL" id="KNZ63296.1"/>
    </source>
</evidence>
<dbReference type="GO" id="GO:0004518">
    <property type="term" value="F:nuclease activity"/>
    <property type="evidence" value="ECO:0007669"/>
    <property type="project" value="UniProtKB-KW"/>
</dbReference>
<comment type="caution">
    <text evidence="9">The sequence shown here is derived from an EMBL/GenBank/DDBJ whole genome shotgun (WGS) entry which is preliminary data.</text>
</comment>
<dbReference type="Proteomes" id="UP000037035">
    <property type="component" value="Unassembled WGS sequence"/>
</dbReference>
<dbReference type="InterPro" id="IPR027806">
    <property type="entry name" value="HARBI1_dom"/>
</dbReference>
<evidence type="ECO:0000259" key="8">
    <source>
        <dbReference type="Pfam" id="PF13359"/>
    </source>
</evidence>
<reference evidence="9 10" key="1">
    <citation type="submission" date="2015-08" db="EMBL/GenBank/DDBJ databases">
        <title>Next Generation Sequencing and Analysis of the Genome of Puccinia sorghi L Schw, the Causal Agent of Maize Common Rust.</title>
        <authorList>
            <person name="Rochi L."/>
            <person name="Burguener G."/>
            <person name="Darino M."/>
            <person name="Turjanski A."/>
            <person name="Kreff E."/>
            <person name="Dieguez M.J."/>
            <person name="Sacco F."/>
        </authorList>
    </citation>
    <scope>NUCLEOTIDE SEQUENCE [LARGE SCALE GENOMIC DNA]</scope>
    <source>
        <strain evidence="9 10">RO10H11247</strain>
    </source>
</reference>
<evidence type="ECO:0000313" key="10">
    <source>
        <dbReference type="Proteomes" id="UP000037035"/>
    </source>
</evidence>
<organism evidence="9 10">
    <name type="scientific">Puccinia sorghi</name>
    <dbReference type="NCBI Taxonomy" id="27349"/>
    <lineage>
        <taxon>Eukaryota</taxon>
        <taxon>Fungi</taxon>
        <taxon>Dikarya</taxon>
        <taxon>Basidiomycota</taxon>
        <taxon>Pucciniomycotina</taxon>
        <taxon>Pucciniomycetes</taxon>
        <taxon>Pucciniales</taxon>
        <taxon>Pucciniaceae</taxon>
        <taxon>Puccinia</taxon>
    </lineage>
</organism>
<comment type="similarity">
    <text evidence="3">Belongs to the HARBI1 family.</text>
</comment>
<dbReference type="EMBL" id="LAVV01001810">
    <property type="protein sequence ID" value="KNZ63296.1"/>
    <property type="molecule type" value="Genomic_DNA"/>
</dbReference>
<dbReference type="OrthoDB" id="2505821at2759"/>
<keyword evidence="7" id="KW-0539">Nucleus</keyword>
<dbReference type="GO" id="GO:0016787">
    <property type="term" value="F:hydrolase activity"/>
    <property type="evidence" value="ECO:0007669"/>
    <property type="project" value="UniProtKB-KW"/>
</dbReference>
<dbReference type="PANTHER" id="PTHR22930">
    <property type="match status" value="1"/>
</dbReference>
<evidence type="ECO:0000256" key="6">
    <source>
        <dbReference type="ARBA" id="ARBA00022801"/>
    </source>
</evidence>
<dbReference type="AlphaFoldDB" id="A0A0L6VRH2"/>
<evidence type="ECO:0000256" key="1">
    <source>
        <dbReference type="ARBA" id="ARBA00001968"/>
    </source>
</evidence>